<feature type="compositionally biased region" description="Gly residues" evidence="1">
    <location>
        <begin position="92"/>
        <end position="120"/>
    </location>
</feature>
<feature type="region of interest" description="Disordered" evidence="1">
    <location>
        <begin position="82"/>
        <end position="120"/>
    </location>
</feature>
<dbReference type="Pfam" id="PF20058">
    <property type="entry name" value="DUF6457"/>
    <property type="match status" value="1"/>
</dbReference>
<reference evidence="3 4" key="1">
    <citation type="submission" date="2016-10" db="EMBL/GenBank/DDBJ databases">
        <authorList>
            <person name="de Groot N.N."/>
        </authorList>
    </citation>
    <scope>NUCLEOTIDE SEQUENCE [LARGE SCALE GENOMIC DNA]</scope>
    <source>
        <strain evidence="3 4">DSM 20117</strain>
    </source>
</reference>
<organism evidence="3 4">
    <name type="scientific">Crystallibacter crystallopoietes</name>
    <dbReference type="NCBI Taxonomy" id="37928"/>
    <lineage>
        <taxon>Bacteria</taxon>
        <taxon>Bacillati</taxon>
        <taxon>Actinomycetota</taxon>
        <taxon>Actinomycetes</taxon>
        <taxon>Micrococcales</taxon>
        <taxon>Micrococcaceae</taxon>
        <taxon>Crystallibacter</taxon>
    </lineage>
</organism>
<keyword evidence="4" id="KW-1185">Reference proteome</keyword>
<sequence length="120" mass="11484">MAGAEEMLEPFVTELLAALEIEDTPVDLEAVLGLAGVAAHSVIRPAAPVTTFIVGYAAGLGAATGQAAPAVAMRAASRVADEVARRHATEGATGGTGATGATGAPGNGSAGNGTGETGQA</sequence>
<evidence type="ECO:0000313" key="4">
    <source>
        <dbReference type="Proteomes" id="UP000181917"/>
    </source>
</evidence>
<accession>A0A1H1B9W5</accession>
<dbReference type="InterPro" id="IPR045598">
    <property type="entry name" value="DUF6457"/>
</dbReference>
<protein>
    <recommendedName>
        <fullName evidence="2">DUF6457 domain-containing protein</fullName>
    </recommendedName>
</protein>
<feature type="domain" description="DUF6457" evidence="2">
    <location>
        <begin position="5"/>
        <end position="90"/>
    </location>
</feature>
<proteinExistence type="predicted"/>
<dbReference type="Proteomes" id="UP000181917">
    <property type="component" value="Unassembled WGS sequence"/>
</dbReference>
<evidence type="ECO:0000256" key="1">
    <source>
        <dbReference type="SAM" id="MobiDB-lite"/>
    </source>
</evidence>
<dbReference type="STRING" id="37928.SAMN04489742_1306"/>
<gene>
    <name evidence="3" type="ORF">SAMN04489742_1306</name>
</gene>
<dbReference type="AlphaFoldDB" id="A0A1H1B9W5"/>
<evidence type="ECO:0000313" key="3">
    <source>
        <dbReference type="EMBL" id="SDQ48611.1"/>
    </source>
</evidence>
<evidence type="ECO:0000259" key="2">
    <source>
        <dbReference type="Pfam" id="PF20058"/>
    </source>
</evidence>
<dbReference type="EMBL" id="FNKH01000002">
    <property type="protein sequence ID" value="SDQ48611.1"/>
    <property type="molecule type" value="Genomic_DNA"/>
</dbReference>
<name>A0A1H1B9W5_9MICC</name>